<organism evidence="1">
    <name type="scientific">Siphoviridae sp. ctqSm5</name>
    <dbReference type="NCBI Taxonomy" id="2827949"/>
    <lineage>
        <taxon>Viruses</taxon>
        <taxon>Duplodnaviria</taxon>
        <taxon>Heunggongvirae</taxon>
        <taxon>Uroviricota</taxon>
        <taxon>Caudoviricetes</taxon>
    </lineage>
</organism>
<dbReference type="EMBL" id="BK032642">
    <property type="protein sequence ID" value="DAF52815.1"/>
    <property type="molecule type" value="Genomic_DNA"/>
</dbReference>
<reference evidence="1" key="1">
    <citation type="journal article" date="2021" name="Proc. Natl. Acad. Sci. U.S.A.">
        <title>A Catalog of Tens of Thousands of Viruses from Human Metagenomes Reveals Hidden Associations with Chronic Diseases.</title>
        <authorList>
            <person name="Tisza M.J."/>
            <person name="Buck C.B."/>
        </authorList>
    </citation>
    <scope>NUCLEOTIDE SEQUENCE</scope>
    <source>
        <strain evidence="1">CtqSm5</strain>
    </source>
</reference>
<name>A0A8S5SQ51_9CAUD</name>
<sequence length="75" mass="8671">MTKIEFIESCLERKLSPLEIELINKYELAATKVKENMCVLTARKGCSNLDTAILLYTNALYNEYLKNQLNNQNLE</sequence>
<proteinExistence type="predicted"/>
<evidence type="ECO:0000313" key="1">
    <source>
        <dbReference type="EMBL" id="DAF52815.1"/>
    </source>
</evidence>
<protein>
    <submittedName>
        <fullName evidence="1">Uncharacterized protein</fullName>
    </submittedName>
</protein>
<accession>A0A8S5SQ51</accession>